<feature type="region of interest" description="Disordered" evidence="1">
    <location>
        <begin position="151"/>
        <end position="223"/>
    </location>
</feature>
<accession>A0A7N5JWZ2</accession>
<dbReference type="GO" id="GO:0071819">
    <property type="term" value="C:DUBm complex"/>
    <property type="evidence" value="ECO:0007669"/>
    <property type="project" value="TreeGrafter"/>
</dbReference>
<keyword evidence="3" id="KW-1185">Reference proteome</keyword>
<dbReference type="GO" id="GO:0000124">
    <property type="term" value="C:SAGA complex"/>
    <property type="evidence" value="ECO:0007669"/>
    <property type="project" value="TreeGrafter"/>
</dbReference>
<gene>
    <name evidence="2" type="primary">ATXN7L3</name>
</gene>
<dbReference type="Ensembl" id="ENSAMET00000048890.1">
    <property type="protein sequence ID" value="ENSAMEP00000031637.1"/>
    <property type="gene ID" value="ENSAMEG00000018341.2"/>
</dbReference>
<dbReference type="Proteomes" id="UP000008912">
    <property type="component" value="Unassembled WGS sequence"/>
</dbReference>
<dbReference type="Gene3D" id="6.10.140.1270">
    <property type="match status" value="1"/>
</dbReference>
<reference evidence="2" key="3">
    <citation type="submission" date="2025-09" db="UniProtKB">
        <authorList>
            <consortium name="Ensembl"/>
        </authorList>
    </citation>
    <scope>IDENTIFICATION</scope>
</reference>
<reference evidence="2" key="2">
    <citation type="submission" date="2025-08" db="UniProtKB">
        <authorList>
            <consortium name="Ensembl"/>
        </authorList>
    </citation>
    <scope>IDENTIFICATION</scope>
</reference>
<dbReference type="PANTHER" id="PTHR46367">
    <property type="entry name" value="ATAXIN-7-LIKE PROTEIN 3"/>
    <property type="match status" value="1"/>
</dbReference>
<name>A0A7N5JWZ2_AILME</name>
<organism evidence="2 3">
    <name type="scientific">Ailuropoda melanoleuca</name>
    <name type="common">Giant panda</name>
    <dbReference type="NCBI Taxonomy" id="9646"/>
    <lineage>
        <taxon>Eukaryota</taxon>
        <taxon>Metazoa</taxon>
        <taxon>Chordata</taxon>
        <taxon>Craniata</taxon>
        <taxon>Vertebrata</taxon>
        <taxon>Euteleostomi</taxon>
        <taxon>Mammalia</taxon>
        <taxon>Eutheria</taxon>
        <taxon>Laurasiatheria</taxon>
        <taxon>Carnivora</taxon>
        <taxon>Caniformia</taxon>
        <taxon>Ursidae</taxon>
        <taxon>Ailuropoda</taxon>
    </lineage>
</organism>
<reference evidence="2 3" key="1">
    <citation type="journal article" date="2010" name="Nature">
        <title>The sequence and de novo assembly of the giant panda genome.</title>
        <authorList>
            <person name="Li R."/>
            <person name="Fan W."/>
            <person name="Tian G."/>
            <person name="Zhu H."/>
            <person name="He L."/>
            <person name="Cai J."/>
            <person name="Huang Q."/>
            <person name="Cai Q."/>
            <person name="Li B."/>
            <person name="Bai Y."/>
            <person name="Zhang Z."/>
            <person name="Zhang Y."/>
            <person name="Wang W."/>
            <person name="Li J."/>
            <person name="Wei F."/>
            <person name="Li H."/>
            <person name="Jian M."/>
            <person name="Li J."/>
            <person name="Zhang Z."/>
            <person name="Nielsen R."/>
            <person name="Li D."/>
            <person name="Gu W."/>
            <person name="Yang Z."/>
            <person name="Xuan Z."/>
            <person name="Ryder O.A."/>
            <person name="Leung F.C."/>
            <person name="Zhou Y."/>
            <person name="Cao J."/>
            <person name="Sun X."/>
            <person name="Fu Y."/>
            <person name="Fang X."/>
            <person name="Guo X."/>
            <person name="Wang B."/>
            <person name="Hou R."/>
            <person name="Shen F."/>
            <person name="Mu B."/>
            <person name="Ni P."/>
            <person name="Lin R."/>
            <person name="Qian W."/>
            <person name="Wang G."/>
            <person name="Yu C."/>
            <person name="Nie W."/>
            <person name="Wang J."/>
            <person name="Wu Z."/>
            <person name="Liang H."/>
            <person name="Min J."/>
            <person name="Wu Q."/>
            <person name="Cheng S."/>
            <person name="Ruan J."/>
            <person name="Wang M."/>
            <person name="Shi Z."/>
            <person name="Wen M."/>
            <person name="Liu B."/>
            <person name="Ren X."/>
            <person name="Zheng H."/>
            <person name="Dong D."/>
            <person name="Cook K."/>
            <person name="Shan G."/>
            <person name="Zhang H."/>
            <person name="Kosiol C."/>
            <person name="Xie X."/>
            <person name="Lu Z."/>
            <person name="Zheng H."/>
            <person name="Li Y."/>
            <person name="Steiner C.C."/>
            <person name="Lam T.T."/>
            <person name="Lin S."/>
            <person name="Zhang Q."/>
            <person name="Li G."/>
            <person name="Tian J."/>
            <person name="Gong T."/>
            <person name="Liu H."/>
            <person name="Zhang D."/>
            <person name="Fang L."/>
            <person name="Ye C."/>
            <person name="Zhang J."/>
            <person name="Hu W."/>
            <person name="Xu A."/>
            <person name="Ren Y."/>
            <person name="Zhang G."/>
            <person name="Bruford M.W."/>
            <person name="Li Q."/>
            <person name="Ma L."/>
            <person name="Guo Y."/>
            <person name="An N."/>
            <person name="Hu Y."/>
            <person name="Zheng Y."/>
            <person name="Shi Y."/>
            <person name="Li Z."/>
            <person name="Liu Q."/>
            <person name="Chen Y."/>
            <person name="Zhao J."/>
            <person name="Qu N."/>
            <person name="Zhao S."/>
            <person name="Tian F."/>
            <person name="Wang X."/>
            <person name="Wang H."/>
            <person name="Xu L."/>
            <person name="Liu X."/>
            <person name="Vinar T."/>
            <person name="Wang Y."/>
            <person name="Lam T.W."/>
            <person name="Yiu S.M."/>
            <person name="Liu S."/>
            <person name="Zhang H."/>
            <person name="Li D."/>
            <person name="Huang Y."/>
            <person name="Wang X."/>
            <person name="Yang G."/>
            <person name="Jiang Z."/>
            <person name="Wang J."/>
            <person name="Qin N."/>
            <person name="Li L."/>
            <person name="Li J."/>
            <person name="Bolund L."/>
            <person name="Kristiansen K."/>
            <person name="Wong G.K."/>
            <person name="Olson M."/>
            <person name="Zhang X."/>
            <person name="Li S."/>
            <person name="Yang H."/>
            <person name="Wang J."/>
            <person name="Wang J."/>
        </authorList>
    </citation>
    <scope>NUCLEOTIDE SEQUENCE [LARGE SCALE GENOMIC DNA]</scope>
</reference>
<dbReference type="InterPro" id="IPR051078">
    <property type="entry name" value="SGF11"/>
</dbReference>
<dbReference type="GO" id="GO:0006357">
    <property type="term" value="P:regulation of transcription by RNA polymerase II"/>
    <property type="evidence" value="ECO:0007669"/>
    <property type="project" value="TreeGrafter"/>
</dbReference>
<evidence type="ECO:0000313" key="2">
    <source>
        <dbReference type="Ensembl" id="ENSAMEP00000031637.1"/>
    </source>
</evidence>
<dbReference type="GeneTree" id="ENSGT00940000158253"/>
<feature type="compositionally biased region" description="Low complexity" evidence="1">
    <location>
        <begin position="151"/>
        <end position="164"/>
    </location>
</feature>
<protein>
    <submittedName>
        <fullName evidence="2">Ataxin 7 like 3</fullName>
    </submittedName>
</protein>
<dbReference type="AlphaFoldDB" id="A0A7N5JWZ2"/>
<proteinExistence type="predicted"/>
<dbReference type="GO" id="GO:0003713">
    <property type="term" value="F:transcription coactivator activity"/>
    <property type="evidence" value="ECO:0007669"/>
    <property type="project" value="TreeGrafter"/>
</dbReference>
<evidence type="ECO:0000313" key="3">
    <source>
        <dbReference type="Proteomes" id="UP000008912"/>
    </source>
</evidence>
<sequence length="223" mass="24455">MGCFGFAYLCSCWVPAPPRRVGGMGRTTGKLLDRPKRPSYVEKDERDWFPTPICPFLPPSGGSCLFDLYLWFSPSITTQLGSATRPWGRTSCVTCSPRSLRCPQHTDEQRRAVRIYFLGPSAVLPEVESSLDNDSFDMTDSQALISRLQWDGSSDLSPSDSGSSKTSENQGWGLGTNSSESRKTKKKKSHLSLVGTASSLGSNKKKKPKPPAPPTPSIYDDIN</sequence>
<dbReference type="PANTHER" id="PTHR46367:SF1">
    <property type="entry name" value="ATAXIN-7-LIKE PROTEIN 3"/>
    <property type="match status" value="1"/>
</dbReference>
<evidence type="ECO:0000256" key="1">
    <source>
        <dbReference type="SAM" id="MobiDB-lite"/>
    </source>
</evidence>